<dbReference type="EnsemblPlants" id="KQK15143">
    <property type="protein sequence ID" value="KQK15143"/>
    <property type="gene ID" value="BRADI_1g20960v3"/>
</dbReference>
<dbReference type="AlphaFoldDB" id="I1GS69"/>
<dbReference type="Gramene" id="PNT74716">
    <property type="protein sequence ID" value="PNT74716"/>
    <property type="gene ID" value="BRADI_1g20960v3"/>
</dbReference>
<feature type="chain" id="PRO_5013982650" description="Dirigent protein" evidence="4">
    <location>
        <begin position="24"/>
        <end position="182"/>
    </location>
</feature>
<gene>
    <name evidence="6" type="primary">LOC100833011</name>
    <name evidence="5" type="ORF">BRADI_1g20960v3</name>
</gene>
<dbReference type="RefSeq" id="XP_003559942.1">
    <property type="nucleotide sequence ID" value="XM_003559894.3"/>
</dbReference>
<keyword evidence="4" id="KW-0732">Signal</keyword>
<keyword evidence="7" id="KW-1185">Reference proteome</keyword>
<dbReference type="eggNOG" id="ENOG502R5VJ">
    <property type="taxonomic scope" value="Eukaryota"/>
</dbReference>
<feature type="signal peptide" evidence="4">
    <location>
        <begin position="1"/>
        <end position="23"/>
    </location>
</feature>
<comment type="subunit">
    <text evidence="2 4">Homodimer.</text>
</comment>
<dbReference type="GeneID" id="100833011"/>
<dbReference type="Pfam" id="PF03018">
    <property type="entry name" value="Dirigent"/>
    <property type="match status" value="1"/>
</dbReference>
<dbReference type="KEGG" id="bdi:100833011"/>
<evidence type="ECO:0000313" key="6">
    <source>
        <dbReference type="EnsemblPlants" id="PNT74716"/>
    </source>
</evidence>
<dbReference type="Gene3D" id="2.40.480.10">
    <property type="entry name" value="Allene oxide cyclase-like"/>
    <property type="match status" value="1"/>
</dbReference>
<dbReference type="OrthoDB" id="623137at2759"/>
<protein>
    <recommendedName>
        <fullName evidence="4">Dirigent protein</fullName>
    </recommendedName>
</protein>
<sequence>MASSPSPPLTLLLVALLVAATSAAGGKPTHIRLYVHEKFEGANATVASPLLRSPLGRNATFGEIGVLDDELRTGPRRRSSELVGRYQGFFVGTDLARPSYLSAITLVFTAAGERRRGSTLTVQGQYSFDVDGPVERAVVGGTGEFRMASGYSVLKFLGSPTPETAVFRIDLFVLVPSRGRYR</sequence>
<dbReference type="InterPro" id="IPR044859">
    <property type="entry name" value="Allene_oxi_cyc_Dirigent"/>
</dbReference>
<dbReference type="OMA" id="RIRVYVH"/>
<dbReference type="EMBL" id="CM000880">
    <property type="protein sequence ID" value="KQK15143.1"/>
    <property type="molecule type" value="Genomic_DNA"/>
</dbReference>
<proteinExistence type="inferred from homology"/>
<comment type="subcellular location">
    <subcellularLocation>
        <location evidence="4">Secreted</location>
        <location evidence="4">Extracellular space</location>
        <location evidence="4">Apoplast</location>
    </subcellularLocation>
</comment>
<comment type="function">
    <text evidence="4">Dirigent proteins impart stereoselectivity on the phenoxy radical-coupling reaction, yielding optically active lignans from two molecules of coniferyl alcohol in the biosynthesis of lignans, flavonolignans, and alkaloids and thus plays a central role in plant secondary metabolism.</text>
</comment>
<dbReference type="Gramene" id="KQK15143">
    <property type="protein sequence ID" value="KQK15143"/>
    <property type="gene ID" value="BRADI_1g20960v3"/>
</dbReference>
<keyword evidence="4" id="KW-0052">Apoplast</keyword>
<evidence type="ECO:0000256" key="1">
    <source>
        <dbReference type="ARBA" id="ARBA00010746"/>
    </source>
</evidence>
<dbReference type="EnsemblPlants" id="PNT74716">
    <property type="protein sequence ID" value="PNT74716"/>
    <property type="gene ID" value="BRADI_1g20960v3"/>
</dbReference>
<evidence type="ECO:0000256" key="3">
    <source>
        <dbReference type="ARBA" id="ARBA00022525"/>
    </source>
</evidence>
<dbReference type="GO" id="GO:0048046">
    <property type="term" value="C:apoplast"/>
    <property type="evidence" value="ECO:0007669"/>
    <property type="project" value="UniProtKB-SubCell"/>
</dbReference>
<dbReference type="InterPro" id="IPR004265">
    <property type="entry name" value="Dirigent"/>
</dbReference>
<name>I1GS69_BRADI</name>
<dbReference type="HOGENOM" id="CLU_087111_7_0_1"/>
<dbReference type="Proteomes" id="UP000008810">
    <property type="component" value="Chromosome 1"/>
</dbReference>
<reference evidence="5" key="2">
    <citation type="submission" date="2017-06" db="EMBL/GenBank/DDBJ databases">
        <title>WGS assembly of Brachypodium distachyon.</title>
        <authorList>
            <consortium name="The International Brachypodium Initiative"/>
            <person name="Lucas S."/>
            <person name="Harmon-Smith M."/>
            <person name="Lail K."/>
            <person name="Tice H."/>
            <person name="Grimwood J."/>
            <person name="Bruce D."/>
            <person name="Barry K."/>
            <person name="Shu S."/>
            <person name="Lindquist E."/>
            <person name="Wang M."/>
            <person name="Pitluck S."/>
            <person name="Vogel J.P."/>
            <person name="Garvin D.F."/>
            <person name="Mockler T.C."/>
            <person name="Schmutz J."/>
            <person name="Rokhsar D."/>
            <person name="Bevan M.W."/>
        </authorList>
    </citation>
    <scope>NUCLEOTIDE SEQUENCE</scope>
    <source>
        <strain evidence="5">Bd21</strain>
    </source>
</reference>
<dbReference type="GO" id="GO:0009699">
    <property type="term" value="P:phenylpropanoid biosynthetic process"/>
    <property type="evidence" value="ECO:0007669"/>
    <property type="project" value="UniProtKB-ARBA"/>
</dbReference>
<organism evidence="6">
    <name type="scientific">Brachypodium distachyon</name>
    <name type="common">Purple false brome</name>
    <name type="synonym">Trachynia distachya</name>
    <dbReference type="NCBI Taxonomy" id="15368"/>
    <lineage>
        <taxon>Eukaryota</taxon>
        <taxon>Viridiplantae</taxon>
        <taxon>Streptophyta</taxon>
        <taxon>Embryophyta</taxon>
        <taxon>Tracheophyta</taxon>
        <taxon>Spermatophyta</taxon>
        <taxon>Magnoliopsida</taxon>
        <taxon>Liliopsida</taxon>
        <taxon>Poales</taxon>
        <taxon>Poaceae</taxon>
        <taxon>BOP clade</taxon>
        <taxon>Pooideae</taxon>
        <taxon>Stipodae</taxon>
        <taxon>Brachypodieae</taxon>
        <taxon>Brachypodium</taxon>
    </lineage>
</organism>
<evidence type="ECO:0000313" key="7">
    <source>
        <dbReference type="Proteomes" id="UP000008810"/>
    </source>
</evidence>
<accession>I1GS69</accession>
<evidence type="ECO:0000256" key="4">
    <source>
        <dbReference type="RuleBase" id="RU363099"/>
    </source>
</evidence>
<reference evidence="6" key="3">
    <citation type="submission" date="2018-08" db="UniProtKB">
        <authorList>
            <consortium name="EnsemblPlants"/>
        </authorList>
    </citation>
    <scope>IDENTIFICATION</scope>
    <source>
        <strain evidence="6">cv. Bd21</strain>
    </source>
</reference>
<evidence type="ECO:0000313" key="5">
    <source>
        <dbReference type="EMBL" id="KQK15143.1"/>
    </source>
</evidence>
<dbReference type="STRING" id="15368.I1GS69"/>
<evidence type="ECO:0000256" key="2">
    <source>
        <dbReference type="ARBA" id="ARBA00011738"/>
    </source>
</evidence>
<keyword evidence="3 4" id="KW-0964">Secreted</keyword>
<reference evidence="5 6" key="1">
    <citation type="journal article" date="2010" name="Nature">
        <title>Genome sequencing and analysis of the model grass Brachypodium distachyon.</title>
        <authorList>
            <consortium name="International Brachypodium Initiative"/>
        </authorList>
    </citation>
    <scope>NUCLEOTIDE SEQUENCE [LARGE SCALE GENOMIC DNA]</scope>
    <source>
        <strain evidence="5">Bd21</strain>
        <strain evidence="6">cv. Bd21</strain>
    </source>
</reference>
<dbReference type="EMBL" id="CM000880">
    <property type="protein sequence ID" value="PNT74716.1"/>
    <property type="molecule type" value="Genomic_DNA"/>
</dbReference>
<comment type="similarity">
    <text evidence="1 4">Belongs to the plant dirigent protein family.</text>
</comment>
<dbReference type="PANTHER" id="PTHR21495">
    <property type="entry name" value="NUCLEOPORIN-RELATED"/>
    <property type="match status" value="1"/>
</dbReference>